<evidence type="ECO:0000256" key="3">
    <source>
        <dbReference type="ARBA" id="ARBA00022801"/>
    </source>
</evidence>
<dbReference type="Proteomes" id="UP000815260">
    <property type="component" value="Chromosome 1D"/>
</dbReference>
<evidence type="ECO:0000256" key="5">
    <source>
        <dbReference type="SAM" id="MobiDB-lite"/>
    </source>
</evidence>
<dbReference type="EMBL" id="CM022213">
    <property type="protein sequence ID" value="KAF6996674.1"/>
    <property type="molecule type" value="Genomic_DNA"/>
</dbReference>
<feature type="compositionally biased region" description="Polar residues" evidence="5">
    <location>
        <begin position="289"/>
        <end position="301"/>
    </location>
</feature>
<evidence type="ECO:0000256" key="1">
    <source>
        <dbReference type="ARBA" id="ARBA00005234"/>
    </source>
</evidence>
<feature type="domain" description="Ubiquitin-like protease family profile" evidence="6">
    <location>
        <begin position="369"/>
        <end position="541"/>
    </location>
</feature>
<dbReference type="PANTHER" id="PTHR12606:SF1">
    <property type="entry name" value="UBIQUITIN-LIKE-SPECIFIC PROTEASE 1A"/>
    <property type="match status" value="1"/>
</dbReference>
<keyword evidence="3" id="KW-0378">Hydrolase</keyword>
<evidence type="ECO:0000256" key="4">
    <source>
        <dbReference type="ARBA" id="ARBA00022807"/>
    </source>
</evidence>
<reference evidence="7" key="2">
    <citation type="submission" date="2020-03" db="EMBL/GenBank/DDBJ databases">
        <title>The second near-complete assembly of the hexaploid bread wheat (Triticum aestivum) genome.</title>
        <authorList>
            <person name="Zimin A.V."/>
            <person name="Puiu D."/>
            <person name="Shumante A."/>
            <person name="Alonge M."/>
            <person name="Salzberg S.L."/>
        </authorList>
    </citation>
    <scope>NUCLEOTIDE SEQUENCE</scope>
    <source>
        <tissue evidence="7">Leaf</tissue>
    </source>
</reference>
<evidence type="ECO:0000256" key="2">
    <source>
        <dbReference type="ARBA" id="ARBA00022670"/>
    </source>
</evidence>
<comment type="similarity">
    <text evidence="1">Belongs to the peptidase C48 family.</text>
</comment>
<keyword evidence="2" id="KW-0645">Protease</keyword>
<feature type="compositionally biased region" description="Basic residues" evidence="5">
    <location>
        <begin position="621"/>
        <end position="630"/>
    </location>
</feature>
<proteinExistence type="inferred from homology"/>
<dbReference type="GO" id="GO:0008234">
    <property type="term" value="F:cysteine-type peptidase activity"/>
    <property type="evidence" value="ECO:0007669"/>
    <property type="project" value="UniProtKB-KW"/>
</dbReference>
<dbReference type="Gene3D" id="3.40.395.10">
    <property type="entry name" value="Adenoviral Proteinase, Chain A"/>
    <property type="match status" value="1"/>
</dbReference>
<dbReference type="InterPro" id="IPR038765">
    <property type="entry name" value="Papain-like_cys_pep_sf"/>
</dbReference>
<dbReference type="InterPro" id="IPR003653">
    <property type="entry name" value="Peptidase_C48_C"/>
</dbReference>
<dbReference type="Pfam" id="PF02902">
    <property type="entry name" value="Peptidase_C48"/>
    <property type="match status" value="1"/>
</dbReference>
<dbReference type="PROSITE" id="PS50600">
    <property type="entry name" value="ULP_PROTEASE"/>
    <property type="match status" value="1"/>
</dbReference>
<gene>
    <name evidence="7" type="ORF">CFC21_012986</name>
</gene>
<dbReference type="Pfam" id="PF10536">
    <property type="entry name" value="PMD"/>
    <property type="match status" value="1"/>
</dbReference>
<reference evidence="7" key="1">
    <citation type="journal article" date="2017" name="Gigascience">
        <title>The first near-complete assembly of the hexaploid bread wheat genome, Triticum aestivum.</title>
        <authorList>
            <person name="Zimin A.V."/>
            <person name="Puiu D."/>
            <person name="Hall R."/>
            <person name="Kingan S."/>
            <person name="Clavijo B.J."/>
            <person name="Salzberg S.L."/>
        </authorList>
    </citation>
    <scope>NUCLEOTIDE SEQUENCE</scope>
    <source>
        <tissue evidence="7">Leaf</tissue>
    </source>
</reference>
<comment type="caution">
    <text evidence="7">The sequence shown here is derived from an EMBL/GenBank/DDBJ whole genome shotgun (WGS) entry which is preliminary data.</text>
</comment>
<evidence type="ECO:0000313" key="7">
    <source>
        <dbReference type="EMBL" id="KAF6996674.1"/>
    </source>
</evidence>
<feature type="compositionally biased region" description="Polar residues" evidence="5">
    <location>
        <begin position="662"/>
        <end position="671"/>
    </location>
</feature>
<protein>
    <recommendedName>
        <fullName evidence="6">Ubiquitin-like protease family profile domain-containing protein</fullName>
    </recommendedName>
</protein>
<sequence>MRLMCSPIRFAQMIDVLDDEHLKAICTQTGLGGLTKMKSVSLRRIMLVLLAKSYIHDMQSIHIAAPTVQDYVDSKYFVLVEDVARIPNFNWGCFTLDHLITSINTFNYKDQVNLQGNIALLQFWYWEHVRAGSILYSRIPRPLMARWDEATVLILYIFSKVVMNIGGLEPTNITNDQHTNKDTHAHEDAIYRPQPRGQTMSSQQMDMILQTQNDLFAEQEKKLVKQVVEVEHKLDKRIITVTEDVINIRGKIATQPRLSKLEDEVGDLKREVGDLKREVGDLKRELQEQEQPSNGKFSSTPGFDAWKARTSAGTPSAKPVVQNEELDQDIPPRKPVFNNDYILTDEDYEAALFIRGSHDLVEVVHIEDIVLTVHQLKTNVSKLFFVDDVINAYAHISNVATDATSFISTVESRRLLGEFGGIPMGCKSPHVANVATKFVGRKMVRVPMNVHSMHWLLLVFNLDKEETQVLNSIQAYRDIAKETALVESIQACINEAVEDGLVTLPKPINITQWKTTCYTNIPQQTDGYSCGAYTLKYMLTWDGDKITEDFTQEEIHIFSWKICSSLLRSDCNKLRKKSYKNPIEKDEYKASIPEERKGADDDVTIVSPPDVTNKPDTSGAPKRKRGRPRKNAPPSNPVKQQFDTETIAKQVESKRRKRKPSNAVSSPFVQP</sequence>
<dbReference type="SUPFAM" id="SSF54001">
    <property type="entry name" value="Cysteine proteinases"/>
    <property type="match status" value="1"/>
</dbReference>
<evidence type="ECO:0000259" key="6">
    <source>
        <dbReference type="PROSITE" id="PS50600"/>
    </source>
</evidence>
<feature type="region of interest" description="Disordered" evidence="5">
    <location>
        <begin position="589"/>
        <end position="671"/>
    </location>
</feature>
<dbReference type="PANTHER" id="PTHR12606">
    <property type="entry name" value="SENTRIN/SUMO-SPECIFIC PROTEASE"/>
    <property type="match status" value="1"/>
</dbReference>
<feature type="compositionally biased region" description="Basic and acidic residues" evidence="5">
    <location>
        <begin position="589"/>
        <end position="600"/>
    </location>
</feature>
<dbReference type="OrthoDB" id="693742at2759"/>
<feature type="region of interest" description="Disordered" evidence="5">
    <location>
        <begin position="284"/>
        <end position="331"/>
    </location>
</feature>
<dbReference type="InterPro" id="IPR019557">
    <property type="entry name" value="AminoTfrase-like_pln_mobile"/>
</dbReference>
<dbReference type="GO" id="GO:0006508">
    <property type="term" value="P:proteolysis"/>
    <property type="evidence" value="ECO:0007669"/>
    <property type="project" value="UniProtKB-KW"/>
</dbReference>
<accession>A0A9R1DR50</accession>
<name>A0A9R1DR50_WHEAT</name>
<organism evidence="7">
    <name type="scientific">Triticum aestivum</name>
    <name type="common">Wheat</name>
    <dbReference type="NCBI Taxonomy" id="4565"/>
    <lineage>
        <taxon>Eukaryota</taxon>
        <taxon>Viridiplantae</taxon>
        <taxon>Streptophyta</taxon>
        <taxon>Embryophyta</taxon>
        <taxon>Tracheophyta</taxon>
        <taxon>Spermatophyta</taxon>
        <taxon>Magnoliopsida</taxon>
        <taxon>Liliopsida</taxon>
        <taxon>Poales</taxon>
        <taxon>Poaceae</taxon>
        <taxon>BOP clade</taxon>
        <taxon>Pooideae</taxon>
        <taxon>Triticodae</taxon>
        <taxon>Triticeae</taxon>
        <taxon>Triticinae</taxon>
        <taxon>Triticum</taxon>
    </lineage>
</organism>
<dbReference type="AlphaFoldDB" id="A0A9R1DR50"/>
<keyword evidence="4" id="KW-0788">Thiol protease</keyword>